<protein>
    <submittedName>
        <fullName evidence="2">Uncharacterized protein</fullName>
    </submittedName>
</protein>
<dbReference type="AlphaFoldDB" id="A0A5N8W7J3"/>
<accession>A0A5N8W7J3</accession>
<dbReference type="EMBL" id="VJZE01000133">
    <property type="protein sequence ID" value="MPY42105.1"/>
    <property type="molecule type" value="Genomic_DNA"/>
</dbReference>
<dbReference type="Proteomes" id="UP000326979">
    <property type="component" value="Unassembled WGS sequence"/>
</dbReference>
<keyword evidence="3" id="KW-1185">Reference proteome</keyword>
<evidence type="ECO:0000313" key="3">
    <source>
        <dbReference type="Proteomes" id="UP000326979"/>
    </source>
</evidence>
<evidence type="ECO:0000313" key="2">
    <source>
        <dbReference type="EMBL" id="MPY42105.1"/>
    </source>
</evidence>
<evidence type="ECO:0000256" key="1">
    <source>
        <dbReference type="SAM" id="MobiDB-lite"/>
    </source>
</evidence>
<reference evidence="2 3" key="1">
    <citation type="submission" date="2019-07" db="EMBL/GenBank/DDBJ databases">
        <title>New species of Amycolatopsis and Streptomyces.</title>
        <authorList>
            <person name="Duangmal K."/>
            <person name="Teo W.F.A."/>
            <person name="Lipun K."/>
        </authorList>
    </citation>
    <scope>NUCLEOTIDE SEQUENCE [LARGE SCALE GENOMIC DNA]</scope>
    <source>
        <strain evidence="2 3">TISTR 2346</strain>
    </source>
</reference>
<name>A0A5N8W7J3_9ACTN</name>
<gene>
    <name evidence="2" type="ORF">FNH04_20010</name>
</gene>
<feature type="region of interest" description="Disordered" evidence="1">
    <location>
        <begin position="33"/>
        <end position="73"/>
    </location>
</feature>
<proteinExistence type="predicted"/>
<feature type="non-terminal residue" evidence="2">
    <location>
        <position position="73"/>
    </location>
</feature>
<feature type="compositionally biased region" description="Basic and acidic residues" evidence="1">
    <location>
        <begin position="33"/>
        <end position="42"/>
    </location>
</feature>
<sequence length="73" mass="7646">MDYCHPCRRHLNGALACPGCGTPVEELRAYAEDADEGLRPDEGAVGESPYGADSAGPRSRRRAARGGRASSDG</sequence>
<comment type="caution">
    <text evidence="2">The sequence shown here is derived from an EMBL/GenBank/DDBJ whole genome shotgun (WGS) entry which is preliminary data.</text>
</comment>
<organism evidence="2 3">
    <name type="scientific">Streptomyces phyllanthi</name>
    <dbReference type="NCBI Taxonomy" id="1803180"/>
    <lineage>
        <taxon>Bacteria</taxon>
        <taxon>Bacillati</taxon>
        <taxon>Actinomycetota</taxon>
        <taxon>Actinomycetes</taxon>
        <taxon>Kitasatosporales</taxon>
        <taxon>Streptomycetaceae</taxon>
        <taxon>Streptomyces</taxon>
    </lineage>
</organism>